<evidence type="ECO:0000313" key="2">
    <source>
        <dbReference type="EMBL" id="MBP5856818.1"/>
    </source>
</evidence>
<dbReference type="AlphaFoldDB" id="A0A8J7SLF4"/>
<keyword evidence="1" id="KW-0143">Chaperone</keyword>
<dbReference type="Proteomes" id="UP000672602">
    <property type="component" value="Unassembled WGS sequence"/>
</dbReference>
<dbReference type="InterPro" id="IPR036386">
    <property type="entry name" value="HscB_C_sf"/>
</dbReference>
<name>A0A8J7SLF4_9PROT</name>
<dbReference type="InterPro" id="IPR029434">
    <property type="entry name" value="Put_trans_reg"/>
</dbReference>
<dbReference type="InterPro" id="IPR036388">
    <property type="entry name" value="WH-like_DNA-bd_sf"/>
</dbReference>
<dbReference type="RefSeq" id="WP_210681407.1">
    <property type="nucleotide sequence ID" value="NZ_JAGMWN010000003.1"/>
</dbReference>
<comment type="caution">
    <text evidence="2">The sequence shown here is derived from an EMBL/GenBank/DDBJ whole genome shotgun (WGS) entry which is preliminary data.</text>
</comment>
<reference evidence="2" key="1">
    <citation type="submission" date="2021-04" db="EMBL/GenBank/DDBJ databases">
        <authorList>
            <person name="Zhang D.-C."/>
        </authorList>
    </citation>
    <scope>NUCLEOTIDE SEQUENCE</scope>
    <source>
        <strain evidence="2">CGMCC 1.15697</strain>
    </source>
</reference>
<protein>
    <recommendedName>
        <fullName evidence="4">AphA-like transcriptional regulator</fullName>
    </recommendedName>
</protein>
<dbReference type="EMBL" id="JAGMWN010000003">
    <property type="protein sequence ID" value="MBP5856818.1"/>
    <property type="molecule type" value="Genomic_DNA"/>
</dbReference>
<keyword evidence="3" id="KW-1185">Reference proteome</keyword>
<dbReference type="GO" id="GO:0051259">
    <property type="term" value="P:protein complex oligomerization"/>
    <property type="evidence" value="ECO:0007669"/>
    <property type="project" value="InterPro"/>
</dbReference>
<proteinExistence type="predicted"/>
<evidence type="ECO:0008006" key="4">
    <source>
        <dbReference type="Google" id="ProtNLM"/>
    </source>
</evidence>
<organism evidence="2 3">
    <name type="scientific">Marivibrio halodurans</name>
    <dbReference type="NCBI Taxonomy" id="2039722"/>
    <lineage>
        <taxon>Bacteria</taxon>
        <taxon>Pseudomonadati</taxon>
        <taxon>Pseudomonadota</taxon>
        <taxon>Alphaproteobacteria</taxon>
        <taxon>Rhodospirillales</taxon>
        <taxon>Rhodospirillaceae</taxon>
        <taxon>Marivibrio</taxon>
    </lineage>
</organism>
<dbReference type="Gene3D" id="1.10.10.10">
    <property type="entry name" value="Winged helix-like DNA-binding domain superfamily/Winged helix DNA-binding domain"/>
    <property type="match status" value="1"/>
</dbReference>
<dbReference type="SUPFAM" id="SSF46785">
    <property type="entry name" value="Winged helix' DNA-binding domain"/>
    <property type="match status" value="1"/>
</dbReference>
<dbReference type="Gene3D" id="1.20.1280.20">
    <property type="entry name" value="HscB, C-terminal domain"/>
    <property type="match status" value="1"/>
</dbReference>
<sequence>MYRDRSLVPTEAVRLAALGGLMEGGRHYDALADEIRFFTARVVGPSLDLLGSSLELLLIEGLAEETGGAGSGSPSREIAITDAGCRTFHQLMAAAVRAPLNDISRLVLLLKLRFLPLQDAETQEEQLDMIADLVRTERARIAELATEYETRPMAEWLAFDIEQADRRLAWLEARMDALALG</sequence>
<evidence type="ECO:0000313" key="3">
    <source>
        <dbReference type="Proteomes" id="UP000672602"/>
    </source>
</evidence>
<gene>
    <name evidence="2" type="ORF">KAJ83_07345</name>
</gene>
<evidence type="ECO:0000256" key="1">
    <source>
        <dbReference type="ARBA" id="ARBA00023186"/>
    </source>
</evidence>
<accession>A0A8J7SLF4</accession>
<dbReference type="InterPro" id="IPR036390">
    <property type="entry name" value="WH_DNA-bd_sf"/>
</dbReference>
<dbReference type="Pfam" id="PF14557">
    <property type="entry name" value="AphA_like"/>
    <property type="match status" value="1"/>
</dbReference>